<dbReference type="AlphaFoldDB" id="F4B5N3"/>
<dbReference type="Gene3D" id="3.40.50.10770">
    <property type="entry name" value="Hypothetical protein VC1899 like domain (Restriction endonuclease-like)"/>
    <property type="match status" value="1"/>
</dbReference>
<proteinExistence type="predicted"/>
<dbReference type="eggNOG" id="arCOG03847">
    <property type="taxonomic scope" value="Archaea"/>
</dbReference>
<reference key="2">
    <citation type="journal article" date="2011" name="Extremophiles">
        <title>Genomic analyses of Acidianus hospitalis W1 a host for studying crenarchaeal virus and plasmid life cycles.</title>
        <authorList>
            <person name="You X.Y."/>
            <person name="Liu C."/>
            <person name="Wang S.Y."/>
            <person name="Jiang C.Y."/>
            <person name="Shah S.A."/>
            <person name="Prangishvili D."/>
            <person name="Liu S.J."/>
            <person name="Garrett R.A."/>
        </authorList>
    </citation>
    <scope>NUCLEOTIDE SEQUENCE</scope>
    <source>
        <strain>W1</strain>
    </source>
</reference>
<dbReference type="STRING" id="933801.Ahos_0357"/>
<dbReference type="GeneID" id="10599798"/>
<sequence>MPKLVSTLGKSPGGIAETLVSLTEGNYVTPFDPVPIKIEELIVVKTKEVEESFYVLKALLLCCSNFVNVKVINLPFDDVNSPSDFVQVRETIRKVLKAGDYLDFTGGRKAISSAAVLAAREAGAHLVSSIIPHEEYEIINKKFNAVKDRAMKIYKKEDCVSYVCDLISKDSRTIVFF</sequence>
<gene>
    <name evidence="1" type="ordered locus">Ahos_0357</name>
</gene>
<dbReference type="HOGENOM" id="CLU_1514679_0_0_2"/>
<organism evidence="1 2">
    <name type="scientific">Acidianus hospitalis (strain W1)</name>
    <dbReference type="NCBI Taxonomy" id="933801"/>
    <lineage>
        <taxon>Archaea</taxon>
        <taxon>Thermoproteota</taxon>
        <taxon>Thermoprotei</taxon>
        <taxon>Sulfolobales</taxon>
        <taxon>Sulfolobaceae</taxon>
        <taxon>Acidianus</taxon>
    </lineage>
</organism>
<accession>F4B5N3</accession>
<dbReference type="EMBL" id="CP002535">
    <property type="protein sequence ID" value="AEE93248.1"/>
    <property type="molecule type" value="Genomic_DNA"/>
</dbReference>
<evidence type="ECO:0000313" key="2">
    <source>
        <dbReference type="Proteomes" id="UP000008458"/>
    </source>
</evidence>
<dbReference type="KEGG" id="aho:Ahos_0357"/>
<dbReference type="NCBIfam" id="NF040581">
    <property type="entry name" value="cas_Crn1"/>
    <property type="match status" value="1"/>
</dbReference>
<reference evidence="1 2" key="1">
    <citation type="journal article" date="2011" name="Extremophiles">
        <title>Genomic analysis of Acidianus hospitalis W1 a host for studying crenarchaeal virus and plasmid life cycles.</title>
        <authorList>
            <person name="You X.Y."/>
            <person name="Liu C."/>
            <person name="Wang S.Y."/>
            <person name="Jiang C.Y."/>
            <person name="Shah S.A."/>
            <person name="Prangishvili D."/>
            <person name="She Q."/>
            <person name="Liu S.J."/>
            <person name="Garrett R.A."/>
        </authorList>
    </citation>
    <scope>NUCLEOTIDE SEQUENCE [LARGE SCALE GENOMIC DNA]</scope>
    <source>
        <strain evidence="1 2">W1</strain>
    </source>
</reference>
<dbReference type="Proteomes" id="UP000008458">
    <property type="component" value="Chromosome"/>
</dbReference>
<evidence type="ECO:0000313" key="1">
    <source>
        <dbReference type="EMBL" id="AEE93248.1"/>
    </source>
</evidence>
<dbReference type="RefSeq" id="WP_013775164.1">
    <property type="nucleotide sequence ID" value="NC_015518.1"/>
</dbReference>
<evidence type="ECO:0008006" key="3">
    <source>
        <dbReference type="Google" id="ProtNLM"/>
    </source>
</evidence>
<name>F4B5N3_ACIHW</name>
<keyword evidence="2" id="KW-1185">Reference proteome</keyword>
<dbReference type="OrthoDB" id="37074at2157"/>
<protein>
    <recommendedName>
        <fullName evidence="3">CRISPR-associated protein</fullName>
    </recommendedName>
</protein>